<organism evidence="1 2">
    <name type="scientific">Anaerocolumna cellulosilytica</name>
    <dbReference type="NCBI Taxonomy" id="433286"/>
    <lineage>
        <taxon>Bacteria</taxon>
        <taxon>Bacillati</taxon>
        <taxon>Bacillota</taxon>
        <taxon>Clostridia</taxon>
        <taxon>Lachnospirales</taxon>
        <taxon>Lachnospiraceae</taxon>
        <taxon>Anaerocolumna</taxon>
    </lineage>
</organism>
<dbReference type="AlphaFoldDB" id="A0A6S6R7G0"/>
<gene>
    <name evidence="1" type="ORF">acsn021_29690</name>
</gene>
<dbReference type="Proteomes" id="UP000515561">
    <property type="component" value="Chromosome"/>
</dbReference>
<reference evidence="1 2" key="1">
    <citation type="journal article" date="2016" name="Int. J. Syst. Evol. Microbiol.">
        <title>Descriptions of Anaerotaenia torta gen. nov., sp. nov. and Anaerocolumna cellulosilytica gen. nov., sp. nov. isolated from a methanogenic reactor of cattle waste.</title>
        <authorList>
            <person name="Uek A."/>
            <person name="Ohtaki Y."/>
            <person name="Kaku N."/>
            <person name="Ueki K."/>
        </authorList>
    </citation>
    <scope>NUCLEOTIDE SEQUENCE [LARGE SCALE GENOMIC DNA]</scope>
    <source>
        <strain evidence="1 2">SN021</strain>
    </source>
</reference>
<dbReference type="PROSITE" id="PS51257">
    <property type="entry name" value="PROKAR_LIPOPROTEIN"/>
    <property type="match status" value="1"/>
</dbReference>
<keyword evidence="2" id="KW-1185">Reference proteome</keyword>
<dbReference type="KEGG" id="acel:acsn021_29690"/>
<dbReference type="RefSeq" id="WP_184094256.1">
    <property type="nucleotide sequence ID" value="NZ_AP023367.1"/>
</dbReference>
<dbReference type="EMBL" id="AP023367">
    <property type="protein sequence ID" value="BCJ95400.1"/>
    <property type="molecule type" value="Genomic_DNA"/>
</dbReference>
<dbReference type="InterPro" id="IPR006059">
    <property type="entry name" value="SBP"/>
</dbReference>
<dbReference type="SUPFAM" id="SSF50998">
    <property type="entry name" value="Quinoprotein alcohol dehydrogenase-like"/>
    <property type="match status" value="1"/>
</dbReference>
<evidence type="ECO:0000313" key="1">
    <source>
        <dbReference type="EMBL" id="BCJ95400.1"/>
    </source>
</evidence>
<dbReference type="InterPro" id="IPR011047">
    <property type="entry name" value="Quinoprotein_ADH-like_sf"/>
</dbReference>
<dbReference type="Gene3D" id="3.40.190.10">
    <property type="entry name" value="Periplasmic binding protein-like II"/>
    <property type="match status" value="1"/>
</dbReference>
<dbReference type="Pfam" id="PF01547">
    <property type="entry name" value="SBP_bac_1"/>
    <property type="match status" value="1"/>
</dbReference>
<name>A0A6S6R7G0_9FIRM</name>
<protein>
    <submittedName>
        <fullName evidence="1">Uncharacterized protein</fullName>
    </submittedName>
</protein>
<evidence type="ECO:0000313" key="2">
    <source>
        <dbReference type="Proteomes" id="UP000515561"/>
    </source>
</evidence>
<dbReference type="SUPFAM" id="SSF53850">
    <property type="entry name" value="Periplasmic binding protein-like II"/>
    <property type="match status" value="1"/>
</dbReference>
<proteinExistence type="predicted"/>
<sequence length="750" mass="84905">MKKITAYLLILIIITASVLGCSKSDKGQGDVNTSTKQTEDKKNGSMGRYMEKSITFPEFAEGERIVKILENPNKEIEVHTADNENKYAYYMQKEDMTWEKYNSEWLNSYINTKESLGVVTLCYGEDGNIYACLMRYQEDESRNQIIRSDDGGITAKKIDIPYLNEVIYEDDKNRFYSYIQEIAVLENENLVLYDMWNSDTLLVYTQGGEPVDKIPFSEYQKFIVDGNCVITPTKELTGIMFYDTVTKKVDKTIEYPVKSSGAAYIISEDGSLWLGDANGIHRLPEGGTLWETMVDGRLNSMSKPTVSFYSLFVKDESYYGVYIDYNSSEFSLCSYIYDETVSAVPDKKITVYSLWENSTVRQAISMYQGKNPDVRVEYIVAMGDEEGNISDYIRALNTELLAGSGADVLILDGLPVNSYIEKGILMDMESIMKPLLQAGELLPNIAKSYEKEGEFYHMPLRFSFPVAVGSKEAIESLSDTDHVVKYMQSEKEKPFTTPMSYKTMISNYLAIYSKDLYADNKLSEERLVRFLDNMKLLAKNIKATEYIENDDRYMDQDFKNKYMGNGNLFMDTDFPGLTKGSYHIGLRQIKNISGSMLLFAALEGQDFIIDSVKDIFIPNGVVGINNASKEVDTVKDFVSFLLSKEVQNTNVYDGFPVNSDSLAQWEEEENNNIYVVISGADGNEIQGGWPDKEKRAKIINIAKKVTSPVEMNQTLNEMIVNEAVSFLLDKADSTQTAAAVKSKVDMYLSE</sequence>
<accession>A0A6S6R7G0</accession>